<reference evidence="9 10" key="1">
    <citation type="submission" date="2020-07" db="EMBL/GenBank/DDBJ databases">
        <title>Sequencing the genomes of 1000 actinobacteria strains.</title>
        <authorList>
            <person name="Klenk H.-P."/>
        </authorList>
    </citation>
    <scope>NUCLEOTIDE SEQUENCE [LARGE SCALE GENOMIC DNA]</scope>
    <source>
        <strain evidence="9 10">DSM 23819</strain>
    </source>
</reference>
<evidence type="ECO:0000256" key="5">
    <source>
        <dbReference type="ARBA" id="ARBA00023014"/>
    </source>
</evidence>
<sequence>MADPKGFLKEGREVANRRPVDERVKDWNEVYPGGAGRALLPIITKQAGRCMDCGIPFCHQGCPLGNIIPEWNDLVWRDDWEGAIDRLHATNNFPEFTGRLCPAPCETACVLGINQDPVTIKNVEVSIIDKAWESGFVRPQPPEWLTGKTVAVIGSGPAGLAAAQQLTRAGHTVAVYERADKIGGLLRYGIPEFKMEKQHLDRRLDQMRREGTVFRAGVNVGEEITGNELRDRYDAVVLAMGSTTPRDLPIEGRELAGIHQAMEFLPQSNRASLGEPATSDGSEQIRADGKNVVIIGGGDTGADCLGTSIRHGAASITQLEIMPQPPAERPSNQPWPTYPMTFKVSSAHEEGGERVYAVSTKKFIGDEDGNVRALLLVDVVMQDGRLSEVEGTEREIPAELVLFAMGFTGPETDGLIDQLGVELDERKNVARDNSYSSSVEGVFVAGDVGRGQSLIVWAIAEGRSAAAAVDEFLNGSTNLPAPIPPTARPLVV</sequence>
<dbReference type="InterPro" id="IPR017896">
    <property type="entry name" value="4Fe4S_Fe-S-bd"/>
</dbReference>
<comment type="pathway">
    <text evidence="7">Amino-acid biosynthesis.</text>
</comment>
<name>A0A7Y9RZZ6_9ACTN</name>
<dbReference type="RefSeq" id="WP_179501142.1">
    <property type="nucleotide sequence ID" value="NZ_JACCAA010000001.1"/>
</dbReference>
<dbReference type="InterPro" id="IPR023753">
    <property type="entry name" value="FAD/NAD-binding_dom"/>
</dbReference>
<dbReference type="PROSITE" id="PS51379">
    <property type="entry name" value="4FE4S_FER_2"/>
    <property type="match status" value="1"/>
</dbReference>
<dbReference type="Pfam" id="PF14691">
    <property type="entry name" value="Fer4_20"/>
    <property type="match status" value="1"/>
</dbReference>
<dbReference type="EMBL" id="JACCAA010000001">
    <property type="protein sequence ID" value="NYG57932.1"/>
    <property type="molecule type" value="Genomic_DNA"/>
</dbReference>
<dbReference type="EC" id="1.4.1.13" evidence="9"/>
<keyword evidence="2" id="KW-0479">Metal-binding</keyword>
<protein>
    <submittedName>
        <fullName evidence="9">Glutamate synthase (NADPH/NADH) small chain</fullName>
        <ecNumber evidence="9">1.4.1.13</ecNumber>
        <ecNumber evidence="9">1.4.1.14</ecNumber>
    </submittedName>
</protein>
<accession>A0A7Y9RZZ6</accession>
<dbReference type="AlphaFoldDB" id="A0A7Y9RZZ6"/>
<dbReference type="SUPFAM" id="SSF46548">
    <property type="entry name" value="alpha-helical ferredoxin"/>
    <property type="match status" value="1"/>
</dbReference>
<dbReference type="Proteomes" id="UP000540656">
    <property type="component" value="Unassembled WGS sequence"/>
</dbReference>
<dbReference type="InterPro" id="IPR006005">
    <property type="entry name" value="Glut_synth_ssu1"/>
</dbReference>
<dbReference type="EC" id="1.4.1.14" evidence="9"/>
<gene>
    <name evidence="9" type="ORF">BJ980_000855</name>
</gene>
<proteinExistence type="predicted"/>
<dbReference type="GO" id="GO:0051536">
    <property type="term" value="F:iron-sulfur cluster binding"/>
    <property type="evidence" value="ECO:0007669"/>
    <property type="project" value="UniProtKB-KW"/>
</dbReference>
<dbReference type="PANTHER" id="PTHR43100">
    <property type="entry name" value="GLUTAMATE SYNTHASE [NADPH] SMALL CHAIN"/>
    <property type="match status" value="1"/>
</dbReference>
<dbReference type="PRINTS" id="PR00419">
    <property type="entry name" value="ADXRDTASE"/>
</dbReference>
<dbReference type="GO" id="GO:0046872">
    <property type="term" value="F:metal ion binding"/>
    <property type="evidence" value="ECO:0007669"/>
    <property type="project" value="UniProtKB-KW"/>
</dbReference>
<dbReference type="GO" id="GO:0016040">
    <property type="term" value="F:glutamate synthase (NADH) activity"/>
    <property type="evidence" value="ECO:0007669"/>
    <property type="project" value="UniProtKB-EC"/>
</dbReference>
<keyword evidence="4" id="KW-0408">Iron</keyword>
<evidence type="ECO:0000256" key="7">
    <source>
        <dbReference type="ARBA" id="ARBA00029440"/>
    </source>
</evidence>
<feature type="domain" description="4Fe-4S ferredoxin-type" evidence="8">
    <location>
        <begin position="41"/>
        <end position="72"/>
    </location>
</feature>
<evidence type="ECO:0000313" key="10">
    <source>
        <dbReference type="Proteomes" id="UP000540656"/>
    </source>
</evidence>
<dbReference type="Pfam" id="PF07992">
    <property type="entry name" value="Pyr_redox_2"/>
    <property type="match status" value="1"/>
</dbReference>
<keyword evidence="1" id="KW-0028">Amino-acid biosynthesis</keyword>
<dbReference type="SUPFAM" id="SSF51971">
    <property type="entry name" value="Nucleotide-binding domain"/>
    <property type="match status" value="2"/>
</dbReference>
<evidence type="ECO:0000256" key="3">
    <source>
        <dbReference type="ARBA" id="ARBA00023002"/>
    </source>
</evidence>
<evidence type="ECO:0000256" key="2">
    <source>
        <dbReference type="ARBA" id="ARBA00022723"/>
    </source>
</evidence>
<dbReference type="GO" id="GO:0006537">
    <property type="term" value="P:glutamate biosynthetic process"/>
    <property type="evidence" value="ECO:0007669"/>
    <property type="project" value="UniProtKB-KW"/>
</dbReference>
<comment type="caution">
    <text evidence="9">The sequence shown here is derived from an EMBL/GenBank/DDBJ whole genome shotgun (WGS) entry which is preliminary data.</text>
</comment>
<dbReference type="Gene3D" id="1.10.1060.10">
    <property type="entry name" value="Alpha-helical ferredoxin"/>
    <property type="match status" value="1"/>
</dbReference>
<dbReference type="InterPro" id="IPR009051">
    <property type="entry name" value="Helical_ferredxn"/>
</dbReference>
<evidence type="ECO:0000256" key="4">
    <source>
        <dbReference type="ARBA" id="ARBA00023004"/>
    </source>
</evidence>
<dbReference type="NCBIfam" id="TIGR01317">
    <property type="entry name" value="GOGAT_sm_gam"/>
    <property type="match status" value="1"/>
</dbReference>
<dbReference type="InterPro" id="IPR028261">
    <property type="entry name" value="DPD_II"/>
</dbReference>
<organism evidence="9 10">
    <name type="scientific">Nocardioides daedukensis</name>
    <dbReference type="NCBI Taxonomy" id="634462"/>
    <lineage>
        <taxon>Bacteria</taxon>
        <taxon>Bacillati</taxon>
        <taxon>Actinomycetota</taxon>
        <taxon>Actinomycetes</taxon>
        <taxon>Propionibacteriales</taxon>
        <taxon>Nocardioidaceae</taxon>
        <taxon>Nocardioides</taxon>
    </lineage>
</organism>
<evidence type="ECO:0000256" key="6">
    <source>
        <dbReference type="ARBA" id="ARBA00023164"/>
    </source>
</evidence>
<dbReference type="GO" id="GO:0016639">
    <property type="term" value="F:oxidoreductase activity, acting on the CH-NH2 group of donors, NAD or NADP as acceptor"/>
    <property type="evidence" value="ECO:0007669"/>
    <property type="project" value="InterPro"/>
</dbReference>
<evidence type="ECO:0000256" key="1">
    <source>
        <dbReference type="ARBA" id="ARBA00022605"/>
    </source>
</evidence>
<dbReference type="GO" id="GO:0004355">
    <property type="term" value="F:glutamate synthase (NADPH) activity"/>
    <property type="evidence" value="ECO:0007669"/>
    <property type="project" value="UniProtKB-EC"/>
</dbReference>
<keyword evidence="10" id="KW-1185">Reference proteome</keyword>
<dbReference type="PANTHER" id="PTHR43100:SF1">
    <property type="entry name" value="GLUTAMATE SYNTHASE [NADPH] SMALL CHAIN"/>
    <property type="match status" value="1"/>
</dbReference>
<evidence type="ECO:0000259" key="8">
    <source>
        <dbReference type="PROSITE" id="PS51379"/>
    </source>
</evidence>
<keyword evidence="5" id="KW-0411">Iron-sulfur</keyword>
<keyword evidence="6" id="KW-0314">Glutamate biosynthesis</keyword>
<dbReference type="FunFam" id="3.50.50.60:FF:000124">
    <property type="entry name" value="Glutamate synthase small subunit"/>
    <property type="match status" value="1"/>
</dbReference>
<dbReference type="InterPro" id="IPR036188">
    <property type="entry name" value="FAD/NAD-bd_sf"/>
</dbReference>
<evidence type="ECO:0000313" key="9">
    <source>
        <dbReference type="EMBL" id="NYG57932.1"/>
    </source>
</evidence>
<dbReference type="Gene3D" id="3.50.50.60">
    <property type="entry name" value="FAD/NAD(P)-binding domain"/>
    <property type="match status" value="2"/>
</dbReference>
<keyword evidence="3 9" id="KW-0560">Oxidoreductase</keyword>
<dbReference type="InterPro" id="IPR051394">
    <property type="entry name" value="Glutamate_Synthase"/>
</dbReference>